<dbReference type="OrthoDB" id="64737at2"/>
<comment type="caution">
    <text evidence="2">The sequence shown here is derived from an EMBL/GenBank/DDBJ whole genome shotgun (WGS) entry which is preliminary data.</text>
</comment>
<name>A0A502CR96_9SPHN</name>
<accession>A0A502CR96</accession>
<dbReference type="Proteomes" id="UP000318413">
    <property type="component" value="Unassembled WGS sequence"/>
</dbReference>
<feature type="transmembrane region" description="Helical" evidence="1">
    <location>
        <begin position="193"/>
        <end position="212"/>
    </location>
</feature>
<feature type="transmembrane region" description="Helical" evidence="1">
    <location>
        <begin position="77"/>
        <end position="95"/>
    </location>
</feature>
<dbReference type="Pfam" id="PF07077">
    <property type="entry name" value="DUF1345"/>
    <property type="match status" value="1"/>
</dbReference>
<keyword evidence="1" id="KW-0472">Membrane</keyword>
<keyword evidence="1" id="KW-0812">Transmembrane</keyword>
<dbReference type="EMBL" id="RCZK01000001">
    <property type="protein sequence ID" value="TPG15353.1"/>
    <property type="molecule type" value="Genomic_DNA"/>
</dbReference>
<evidence type="ECO:0000256" key="1">
    <source>
        <dbReference type="SAM" id="Phobius"/>
    </source>
</evidence>
<organism evidence="2 3">
    <name type="scientific">Sphingomonas oligophenolica</name>
    <dbReference type="NCBI Taxonomy" id="301154"/>
    <lineage>
        <taxon>Bacteria</taxon>
        <taxon>Pseudomonadati</taxon>
        <taxon>Pseudomonadota</taxon>
        <taxon>Alphaproteobacteria</taxon>
        <taxon>Sphingomonadales</taxon>
        <taxon>Sphingomonadaceae</taxon>
        <taxon>Sphingomonas</taxon>
    </lineage>
</organism>
<reference evidence="2 3" key="1">
    <citation type="journal article" date="2019" name="Environ. Microbiol.">
        <title>Species interactions and distinct microbial communities in high Arctic permafrost affected cryosols are associated with the CH4 and CO2 gas fluxes.</title>
        <authorList>
            <person name="Altshuler I."/>
            <person name="Hamel J."/>
            <person name="Turney S."/>
            <person name="Magnuson E."/>
            <person name="Levesque R."/>
            <person name="Greer C."/>
            <person name="Whyte L.G."/>
        </authorList>
    </citation>
    <scope>NUCLEOTIDE SEQUENCE [LARGE SCALE GENOMIC DNA]</scope>
    <source>
        <strain evidence="2 3">S5.1</strain>
    </source>
</reference>
<keyword evidence="1" id="KW-1133">Transmembrane helix</keyword>
<dbReference type="AlphaFoldDB" id="A0A502CR96"/>
<dbReference type="InterPro" id="IPR009781">
    <property type="entry name" value="DUF1345"/>
</dbReference>
<dbReference type="RefSeq" id="WP_140866166.1">
    <property type="nucleotide sequence ID" value="NZ_RCZK01000001.1"/>
</dbReference>
<feature type="transmembrane region" description="Helical" evidence="1">
    <location>
        <begin position="39"/>
        <end position="57"/>
    </location>
</feature>
<sequence>MIKNLGHTIAPPRFILFVAVFLAGLAVGIPALGLSRGTMAAFDVAAAVFLGAVSTLLGRGEAAQMRQAARENDANRAVLLGFSFVVLLVILVAVAKELQGKNDPLGIALALATIVLAWLFANTIYALHYAHLYYSPDPDNAAGKDCGGIDFPNCDEPDYWDFVYFSYTLGMTFQTSDVDITSRHIRKVVTGQCLAAFVFNLGVLAFTINVLGGG</sequence>
<evidence type="ECO:0000313" key="3">
    <source>
        <dbReference type="Proteomes" id="UP000318413"/>
    </source>
</evidence>
<gene>
    <name evidence="2" type="ORF">EAH84_00635</name>
</gene>
<proteinExistence type="predicted"/>
<evidence type="ECO:0000313" key="2">
    <source>
        <dbReference type="EMBL" id="TPG15353.1"/>
    </source>
</evidence>
<protein>
    <submittedName>
        <fullName evidence="2">DUF1345 domain-containing protein</fullName>
    </submittedName>
</protein>
<keyword evidence="3" id="KW-1185">Reference proteome</keyword>
<feature type="transmembrane region" description="Helical" evidence="1">
    <location>
        <begin position="107"/>
        <end position="127"/>
    </location>
</feature>
<feature type="transmembrane region" description="Helical" evidence="1">
    <location>
        <begin position="12"/>
        <end position="33"/>
    </location>
</feature>